<dbReference type="FunCoup" id="A0A316VIJ6">
    <property type="interactions" value="758"/>
</dbReference>
<dbReference type="PROSITE" id="PS50005">
    <property type="entry name" value="TPR"/>
    <property type="match status" value="4"/>
</dbReference>
<feature type="repeat" description="TPR" evidence="7">
    <location>
        <begin position="669"/>
        <end position="702"/>
    </location>
</feature>
<keyword evidence="3" id="KW-0498">Mitosis</keyword>
<dbReference type="GO" id="GO:0045842">
    <property type="term" value="P:positive regulation of mitotic metaphase/anaphase transition"/>
    <property type="evidence" value="ECO:0007669"/>
    <property type="project" value="TreeGrafter"/>
</dbReference>
<feature type="region of interest" description="Disordered" evidence="8">
    <location>
        <begin position="773"/>
        <end position="801"/>
    </location>
</feature>
<feature type="repeat" description="TPR" evidence="7">
    <location>
        <begin position="635"/>
        <end position="668"/>
    </location>
</feature>
<evidence type="ECO:0000256" key="8">
    <source>
        <dbReference type="SAM" id="MobiDB-lite"/>
    </source>
</evidence>
<sequence length="801" mass="89558">MRTGLRGQGSRGDGVEAGQSSSSILEIMRNWREDAMKHHLYDTAIFWGDKILSLETGQIAWNDAYNLATAYFLTHRYAQAEHLLRTPLPLAHLEENEEKGKEVNNGTEDADEDSDTKESLEDDHDELNAAVAATHKSSRLPAAMLAKAHAMQQLASDGHSSDPYDEDRDDHMSEDGLHKLDRKRKDRQFTVSGTGTASEGGTSAPGSVAGDLNGDMETDRPRSSARSSRNDKEQKLAMDEVRGSEIAPPDGISLVNVSIPCRYLAAQCMTRQGKYQEALDELSDWKSEHNDLLEQSYKQPSRDGLIKLSSSIWHLKGLIQLHLRNTEEARESFMRSLSLDIKNFESFDHLVRGHLLTATQQWDFIQNLEYVAQAGEDPAQLEALHVVRLLYTARLDKSGRIHAQQAAAARRQLVGIYGLGNSPDVLLGLAEEMFSRMRYEDAYTVTQRIMELCKNHEASLPVHISTMYMIERLRPALYLLAHHLTDADPDMAAGWYAVGCWYFGTKRWLEARKYFSKAVQMDPRFAPGWVAFAHTFAYEGESDQAVISYSTAERNFSANFLIKLFLGMEHLSQGNLTLAELYLTGSAEVWEEDALSRNERGVVAYYSGRMEEAIHLFRSALEAAKDVQQPAKAWISTHLNLAFALRKTGQLPSARQSFLRVLELDPDMGIAYTGVAMCFHGEGEVDEAITWYHRALASDPTDKHANELLSFALQESASRTPTSFMNAADRLIIEADDKRRHVRIEDGSINGLDTGKDPFGIKIESGDQTAAIQNQSSTMDEGTREMTLAEGSASIDMDESY</sequence>
<dbReference type="PANTHER" id="PTHR12558">
    <property type="entry name" value="CELL DIVISION CYCLE 16,23,27"/>
    <property type="match status" value="1"/>
</dbReference>
<dbReference type="Pfam" id="PF13181">
    <property type="entry name" value="TPR_8"/>
    <property type="match status" value="1"/>
</dbReference>
<evidence type="ECO:0000256" key="5">
    <source>
        <dbReference type="ARBA" id="ARBA00022803"/>
    </source>
</evidence>
<dbReference type="AlphaFoldDB" id="A0A316VIJ6"/>
<evidence type="ECO:0000313" key="10">
    <source>
        <dbReference type="Proteomes" id="UP000245771"/>
    </source>
</evidence>
<dbReference type="STRING" id="1280837.A0A316VIJ6"/>
<organism evidence="9 10">
    <name type="scientific">Meira miltonrushii</name>
    <dbReference type="NCBI Taxonomy" id="1280837"/>
    <lineage>
        <taxon>Eukaryota</taxon>
        <taxon>Fungi</taxon>
        <taxon>Dikarya</taxon>
        <taxon>Basidiomycota</taxon>
        <taxon>Ustilaginomycotina</taxon>
        <taxon>Exobasidiomycetes</taxon>
        <taxon>Exobasidiales</taxon>
        <taxon>Brachybasidiaceae</taxon>
        <taxon>Meira</taxon>
    </lineage>
</organism>
<dbReference type="InterPro" id="IPR013105">
    <property type="entry name" value="TPR_2"/>
</dbReference>
<dbReference type="Gene3D" id="1.25.40.10">
    <property type="entry name" value="Tetratricopeptide repeat domain"/>
    <property type="match status" value="2"/>
</dbReference>
<feature type="compositionally biased region" description="Low complexity" evidence="8">
    <location>
        <begin position="190"/>
        <end position="207"/>
    </location>
</feature>
<dbReference type="EMBL" id="KZ819603">
    <property type="protein sequence ID" value="PWN35831.1"/>
    <property type="molecule type" value="Genomic_DNA"/>
</dbReference>
<dbReference type="GO" id="GO:0031145">
    <property type="term" value="P:anaphase-promoting complex-dependent catabolic process"/>
    <property type="evidence" value="ECO:0007669"/>
    <property type="project" value="TreeGrafter"/>
</dbReference>
<keyword evidence="10" id="KW-1185">Reference proteome</keyword>
<dbReference type="SMART" id="SM00028">
    <property type="entry name" value="TPR"/>
    <property type="match status" value="7"/>
</dbReference>
<evidence type="ECO:0000256" key="2">
    <source>
        <dbReference type="ARBA" id="ARBA00022737"/>
    </source>
</evidence>
<dbReference type="OrthoDB" id="10006270at2759"/>
<proteinExistence type="predicted"/>
<feature type="compositionally biased region" description="Acidic residues" evidence="8">
    <location>
        <begin position="108"/>
        <end position="122"/>
    </location>
</feature>
<feature type="compositionally biased region" description="Basic and acidic residues" evidence="8">
    <location>
        <begin position="169"/>
        <end position="179"/>
    </location>
</feature>
<feature type="region of interest" description="Disordered" evidence="8">
    <location>
        <begin position="148"/>
        <end position="249"/>
    </location>
</feature>
<dbReference type="InParanoid" id="A0A316VIJ6"/>
<feature type="repeat" description="TPR" evidence="7">
    <location>
        <begin position="492"/>
        <end position="525"/>
    </location>
</feature>
<keyword evidence="1" id="KW-0132">Cell division</keyword>
<evidence type="ECO:0000256" key="6">
    <source>
        <dbReference type="ARBA" id="ARBA00023306"/>
    </source>
</evidence>
<dbReference type="SUPFAM" id="SSF48452">
    <property type="entry name" value="TPR-like"/>
    <property type="match status" value="2"/>
</dbReference>
<dbReference type="Proteomes" id="UP000245771">
    <property type="component" value="Unassembled WGS sequence"/>
</dbReference>
<dbReference type="InterPro" id="IPR019734">
    <property type="entry name" value="TPR_rpt"/>
</dbReference>
<feature type="repeat" description="TPR" evidence="7">
    <location>
        <begin position="310"/>
        <end position="343"/>
    </location>
</feature>
<protein>
    <submittedName>
        <fullName evidence="9">TPR-like protein</fullName>
    </submittedName>
</protein>
<dbReference type="GO" id="GO:0016567">
    <property type="term" value="P:protein ubiquitination"/>
    <property type="evidence" value="ECO:0007669"/>
    <property type="project" value="TreeGrafter"/>
</dbReference>
<feature type="compositionally biased region" description="Basic and acidic residues" evidence="8">
    <location>
        <begin position="217"/>
        <end position="243"/>
    </location>
</feature>
<dbReference type="GO" id="GO:0051301">
    <property type="term" value="P:cell division"/>
    <property type="evidence" value="ECO:0007669"/>
    <property type="project" value="UniProtKB-KW"/>
</dbReference>
<keyword evidence="6" id="KW-0131">Cell cycle</keyword>
<evidence type="ECO:0000256" key="1">
    <source>
        <dbReference type="ARBA" id="ARBA00022618"/>
    </source>
</evidence>
<dbReference type="Pfam" id="PF07719">
    <property type="entry name" value="TPR_2"/>
    <property type="match status" value="1"/>
</dbReference>
<keyword evidence="5 7" id="KW-0802">TPR repeat</keyword>
<name>A0A316VIJ6_9BASI</name>
<keyword evidence="4" id="KW-0833">Ubl conjugation pathway</keyword>
<evidence type="ECO:0000256" key="4">
    <source>
        <dbReference type="ARBA" id="ARBA00022786"/>
    </source>
</evidence>
<dbReference type="RefSeq" id="XP_025356133.1">
    <property type="nucleotide sequence ID" value="XM_025496443.1"/>
</dbReference>
<evidence type="ECO:0000256" key="3">
    <source>
        <dbReference type="ARBA" id="ARBA00022776"/>
    </source>
</evidence>
<feature type="region of interest" description="Disordered" evidence="8">
    <location>
        <begin position="96"/>
        <end position="122"/>
    </location>
</feature>
<dbReference type="Pfam" id="PF12895">
    <property type="entry name" value="ANAPC3"/>
    <property type="match status" value="1"/>
</dbReference>
<dbReference type="GO" id="GO:0005680">
    <property type="term" value="C:anaphase-promoting complex"/>
    <property type="evidence" value="ECO:0007669"/>
    <property type="project" value="TreeGrafter"/>
</dbReference>
<dbReference type="InterPro" id="IPR011990">
    <property type="entry name" value="TPR-like_helical_dom_sf"/>
</dbReference>
<reference evidence="9 10" key="1">
    <citation type="journal article" date="2018" name="Mol. Biol. Evol.">
        <title>Broad Genomic Sampling Reveals a Smut Pathogenic Ancestry of the Fungal Clade Ustilaginomycotina.</title>
        <authorList>
            <person name="Kijpornyongpan T."/>
            <person name="Mondo S.J."/>
            <person name="Barry K."/>
            <person name="Sandor L."/>
            <person name="Lee J."/>
            <person name="Lipzen A."/>
            <person name="Pangilinan J."/>
            <person name="LaButti K."/>
            <person name="Hainaut M."/>
            <person name="Henrissat B."/>
            <person name="Grigoriev I.V."/>
            <person name="Spatafora J.W."/>
            <person name="Aime M.C."/>
        </authorList>
    </citation>
    <scope>NUCLEOTIDE SEQUENCE [LARGE SCALE GENOMIC DNA]</scope>
    <source>
        <strain evidence="9 10">MCA 3882</strain>
    </source>
</reference>
<accession>A0A316VIJ6</accession>
<dbReference type="PANTHER" id="PTHR12558:SF9">
    <property type="entry name" value="CELL DIVISION CYCLE PROTEIN 16 HOMOLOG"/>
    <property type="match status" value="1"/>
</dbReference>
<evidence type="ECO:0000256" key="7">
    <source>
        <dbReference type="PROSITE-ProRule" id="PRU00339"/>
    </source>
</evidence>
<keyword evidence="2" id="KW-0677">Repeat</keyword>
<dbReference type="GeneID" id="37018224"/>
<gene>
    <name evidence="9" type="ORF">FA14DRAFT_121110</name>
</gene>
<evidence type="ECO:0000313" key="9">
    <source>
        <dbReference type="EMBL" id="PWN35831.1"/>
    </source>
</evidence>
<dbReference type="Pfam" id="PF13432">
    <property type="entry name" value="TPR_16"/>
    <property type="match status" value="2"/>
</dbReference>
<dbReference type="GO" id="GO:0005737">
    <property type="term" value="C:cytoplasm"/>
    <property type="evidence" value="ECO:0007669"/>
    <property type="project" value="TreeGrafter"/>
</dbReference>